<keyword evidence="1" id="KW-0812">Transmembrane</keyword>
<proteinExistence type="predicted"/>
<dbReference type="InParanoid" id="H2ZLV7"/>
<evidence type="ECO:0000256" key="1">
    <source>
        <dbReference type="SAM" id="Phobius"/>
    </source>
</evidence>
<reference evidence="3" key="1">
    <citation type="submission" date="2003-08" db="EMBL/GenBank/DDBJ databases">
        <authorList>
            <person name="Birren B."/>
            <person name="Nusbaum C."/>
            <person name="Abebe A."/>
            <person name="Abouelleil A."/>
            <person name="Adekoya E."/>
            <person name="Ait-zahra M."/>
            <person name="Allen N."/>
            <person name="Allen T."/>
            <person name="An P."/>
            <person name="Anderson M."/>
            <person name="Anderson S."/>
            <person name="Arachchi H."/>
            <person name="Armbruster J."/>
            <person name="Bachantsang P."/>
            <person name="Baldwin J."/>
            <person name="Barry A."/>
            <person name="Bayul T."/>
            <person name="Blitshsteyn B."/>
            <person name="Bloom T."/>
            <person name="Blye J."/>
            <person name="Boguslavskiy L."/>
            <person name="Borowsky M."/>
            <person name="Boukhgalter B."/>
            <person name="Brunache A."/>
            <person name="Butler J."/>
            <person name="Calixte N."/>
            <person name="Calvo S."/>
            <person name="Camarata J."/>
            <person name="Campo K."/>
            <person name="Chang J."/>
            <person name="Cheshatsang Y."/>
            <person name="Citroen M."/>
            <person name="Collymore A."/>
            <person name="Considine T."/>
            <person name="Cook A."/>
            <person name="Cooke P."/>
            <person name="Corum B."/>
            <person name="Cuomo C."/>
            <person name="David R."/>
            <person name="Dawoe T."/>
            <person name="Degray S."/>
            <person name="Dodge S."/>
            <person name="Dooley K."/>
            <person name="Dorje P."/>
            <person name="Dorjee K."/>
            <person name="Dorris L."/>
            <person name="Duffey N."/>
            <person name="Dupes A."/>
            <person name="Elkins T."/>
            <person name="Engels R."/>
            <person name="Erickson J."/>
            <person name="Farina A."/>
            <person name="Faro S."/>
            <person name="Ferreira P."/>
            <person name="Fischer H."/>
            <person name="Fitzgerald M."/>
            <person name="Foley K."/>
            <person name="Gage D."/>
            <person name="Galagan J."/>
            <person name="Gearin G."/>
            <person name="Gnerre S."/>
            <person name="Gnirke A."/>
            <person name="Goyette A."/>
            <person name="Graham J."/>
            <person name="Grandbois E."/>
            <person name="Gyaltsen K."/>
            <person name="Hafez N."/>
            <person name="Hagopian D."/>
            <person name="Hagos B."/>
            <person name="Hall J."/>
            <person name="Hatcher B."/>
            <person name="Heller A."/>
            <person name="Higgins H."/>
            <person name="Honan T."/>
            <person name="Horn A."/>
            <person name="Houde N."/>
            <person name="Hughes L."/>
            <person name="Hulme W."/>
            <person name="Husby E."/>
            <person name="Iliev I."/>
            <person name="Jaffe D."/>
            <person name="Jones C."/>
            <person name="Kamal M."/>
            <person name="Kamat A."/>
            <person name="Kamvysselis M."/>
            <person name="Karlsson E."/>
            <person name="Kells C."/>
            <person name="Kieu A."/>
            <person name="Kisner P."/>
            <person name="Kodira C."/>
            <person name="Kulbokas E."/>
            <person name="Labutti K."/>
            <person name="Lama D."/>
            <person name="Landers T."/>
            <person name="Leger J."/>
            <person name="Levine S."/>
            <person name="Lewis D."/>
            <person name="Lewis T."/>
            <person name="Lindblad-toh K."/>
            <person name="Liu X."/>
            <person name="Lokyitsang T."/>
            <person name="Lokyitsang Y."/>
            <person name="Lucien O."/>
            <person name="Lui A."/>
            <person name="Ma L.J."/>
            <person name="Mabbitt R."/>
            <person name="Macdonald J."/>
            <person name="Maclean C."/>
            <person name="Major J."/>
            <person name="Manning J."/>
            <person name="Marabella R."/>
            <person name="Maru K."/>
            <person name="Matthews C."/>
            <person name="Mauceli E."/>
            <person name="Mccarthy M."/>
            <person name="Mcdonough S."/>
            <person name="Mcghee T."/>
            <person name="Meldrim J."/>
            <person name="Meneus L."/>
            <person name="Mesirov J."/>
            <person name="Mihalev A."/>
            <person name="Mihova T."/>
            <person name="Mikkelsen T."/>
            <person name="Mlenga V."/>
            <person name="Moru K."/>
            <person name="Mozes J."/>
            <person name="Mulrain L."/>
            <person name="Munson G."/>
            <person name="Naylor J."/>
            <person name="Newes C."/>
            <person name="Nguyen C."/>
            <person name="Nguyen N."/>
            <person name="Nguyen T."/>
            <person name="Nicol R."/>
            <person name="Nielsen C."/>
            <person name="Nizzari M."/>
            <person name="Norbu C."/>
            <person name="Norbu N."/>
            <person name="O'donnell P."/>
            <person name="Okoawo O."/>
            <person name="O'leary S."/>
            <person name="Omotosho B."/>
            <person name="O'neill K."/>
            <person name="Osman S."/>
            <person name="Parker S."/>
            <person name="Perrin D."/>
            <person name="Phunkhang P."/>
            <person name="Piqani B."/>
            <person name="Purcell S."/>
            <person name="Rachupka T."/>
            <person name="Ramasamy U."/>
            <person name="Rameau R."/>
            <person name="Ray V."/>
            <person name="Raymond C."/>
            <person name="Retta R."/>
            <person name="Richardson S."/>
            <person name="Rise C."/>
            <person name="Rodriguez J."/>
            <person name="Rogers J."/>
            <person name="Rogov P."/>
            <person name="Rutman M."/>
            <person name="Schupbach R."/>
            <person name="Seaman C."/>
            <person name="Settipalli S."/>
            <person name="Sharpe T."/>
            <person name="Sheridan J."/>
            <person name="Sherpa N."/>
            <person name="Shi J."/>
            <person name="Smirnov S."/>
            <person name="Smith C."/>
            <person name="Sougnez C."/>
            <person name="Spencer B."/>
            <person name="Stalker J."/>
            <person name="Stange-thomann N."/>
            <person name="Stavropoulos S."/>
            <person name="Stetson K."/>
            <person name="Stone C."/>
            <person name="Stone S."/>
            <person name="Stubbs M."/>
            <person name="Talamas J."/>
            <person name="Tchuinga P."/>
            <person name="Tenzing P."/>
            <person name="Tesfaye S."/>
            <person name="Theodore J."/>
            <person name="Thoulutsang Y."/>
            <person name="Topham K."/>
            <person name="Towey S."/>
            <person name="Tsamla T."/>
            <person name="Tsomo N."/>
            <person name="Vallee D."/>
            <person name="Vassiliev H."/>
            <person name="Venkataraman V."/>
            <person name="Vinson J."/>
            <person name="Vo A."/>
            <person name="Wade C."/>
            <person name="Wang S."/>
            <person name="Wangchuk T."/>
            <person name="Wangdi T."/>
            <person name="Whittaker C."/>
            <person name="Wilkinson J."/>
            <person name="Wu Y."/>
            <person name="Wyman D."/>
            <person name="Yadav S."/>
            <person name="Yang S."/>
            <person name="Yang X."/>
            <person name="Yeager S."/>
            <person name="Yee E."/>
            <person name="Young G."/>
            <person name="Zainoun J."/>
            <person name="Zembeck L."/>
            <person name="Zimmer A."/>
            <person name="Zody M."/>
            <person name="Lander E."/>
        </authorList>
    </citation>
    <scope>NUCLEOTIDE SEQUENCE [LARGE SCALE GENOMIC DNA]</scope>
</reference>
<dbReference type="Proteomes" id="UP000007875">
    <property type="component" value="Unassembled WGS sequence"/>
</dbReference>
<evidence type="ECO:0000313" key="3">
    <source>
        <dbReference type="Proteomes" id="UP000007875"/>
    </source>
</evidence>
<reference evidence="2" key="2">
    <citation type="submission" date="2025-08" db="UniProtKB">
        <authorList>
            <consortium name="Ensembl"/>
        </authorList>
    </citation>
    <scope>IDENTIFICATION</scope>
</reference>
<sequence length="84" mass="9894">MMAIVLYYENKLIERTLLEILTKIKEENLRFEDLNMTRFTVVQYPLANVFLVVLITSVFSTTLCRRQNRLQASISYQTDVKKSS</sequence>
<name>H2ZLV7_CIOSA</name>
<evidence type="ECO:0000313" key="2">
    <source>
        <dbReference type="Ensembl" id="ENSCSAVP00000018573.1"/>
    </source>
</evidence>
<feature type="transmembrane region" description="Helical" evidence="1">
    <location>
        <begin position="44"/>
        <end position="64"/>
    </location>
</feature>
<accession>H2ZLV7</accession>
<dbReference type="Ensembl" id="ENSCSAVT00000018775.1">
    <property type="protein sequence ID" value="ENSCSAVP00000018573.1"/>
    <property type="gene ID" value="ENSCSAVG00000010912.1"/>
</dbReference>
<keyword evidence="3" id="KW-1185">Reference proteome</keyword>
<reference evidence="2" key="3">
    <citation type="submission" date="2025-09" db="UniProtKB">
        <authorList>
            <consortium name="Ensembl"/>
        </authorList>
    </citation>
    <scope>IDENTIFICATION</scope>
</reference>
<protein>
    <submittedName>
        <fullName evidence="2">Uncharacterized protein</fullName>
    </submittedName>
</protein>
<dbReference type="HOGENOM" id="CLU_2526796_0_0_1"/>
<keyword evidence="1" id="KW-0472">Membrane</keyword>
<organism evidence="2 3">
    <name type="scientific">Ciona savignyi</name>
    <name type="common">Pacific transparent sea squirt</name>
    <dbReference type="NCBI Taxonomy" id="51511"/>
    <lineage>
        <taxon>Eukaryota</taxon>
        <taxon>Metazoa</taxon>
        <taxon>Chordata</taxon>
        <taxon>Tunicata</taxon>
        <taxon>Ascidiacea</taxon>
        <taxon>Phlebobranchia</taxon>
        <taxon>Cionidae</taxon>
        <taxon>Ciona</taxon>
    </lineage>
</organism>
<keyword evidence="1" id="KW-1133">Transmembrane helix</keyword>
<dbReference type="AlphaFoldDB" id="H2ZLV7"/>